<dbReference type="AlphaFoldDB" id="A0AAV4WEQ2"/>
<sequence length="73" mass="8150">MENKTYVCARAASPRPALDHLSVAGSRQHRTQNRFLKVSFFVRGTFVGPSISNDDPRSLSLANDTLPFENVEE</sequence>
<reference evidence="1 2" key="1">
    <citation type="submission" date="2021-06" db="EMBL/GenBank/DDBJ databases">
        <title>Caerostris extrusa draft genome.</title>
        <authorList>
            <person name="Kono N."/>
            <person name="Arakawa K."/>
        </authorList>
    </citation>
    <scope>NUCLEOTIDE SEQUENCE [LARGE SCALE GENOMIC DNA]</scope>
</reference>
<dbReference type="EMBL" id="BPLR01016109">
    <property type="protein sequence ID" value="GIY81336.1"/>
    <property type="molecule type" value="Genomic_DNA"/>
</dbReference>
<protein>
    <submittedName>
        <fullName evidence="1">Uncharacterized protein</fullName>
    </submittedName>
</protein>
<organism evidence="1 2">
    <name type="scientific">Caerostris extrusa</name>
    <name type="common">Bark spider</name>
    <name type="synonym">Caerostris bankana</name>
    <dbReference type="NCBI Taxonomy" id="172846"/>
    <lineage>
        <taxon>Eukaryota</taxon>
        <taxon>Metazoa</taxon>
        <taxon>Ecdysozoa</taxon>
        <taxon>Arthropoda</taxon>
        <taxon>Chelicerata</taxon>
        <taxon>Arachnida</taxon>
        <taxon>Araneae</taxon>
        <taxon>Araneomorphae</taxon>
        <taxon>Entelegynae</taxon>
        <taxon>Araneoidea</taxon>
        <taxon>Araneidae</taxon>
        <taxon>Caerostris</taxon>
    </lineage>
</organism>
<accession>A0AAV4WEQ2</accession>
<comment type="caution">
    <text evidence="1">The sequence shown here is derived from an EMBL/GenBank/DDBJ whole genome shotgun (WGS) entry which is preliminary data.</text>
</comment>
<keyword evidence="2" id="KW-1185">Reference proteome</keyword>
<evidence type="ECO:0000313" key="1">
    <source>
        <dbReference type="EMBL" id="GIY81336.1"/>
    </source>
</evidence>
<dbReference type="Proteomes" id="UP001054945">
    <property type="component" value="Unassembled WGS sequence"/>
</dbReference>
<name>A0AAV4WEQ2_CAEEX</name>
<evidence type="ECO:0000313" key="2">
    <source>
        <dbReference type="Proteomes" id="UP001054945"/>
    </source>
</evidence>
<gene>
    <name evidence="1" type="ORF">CEXT_361611</name>
</gene>
<proteinExistence type="predicted"/>